<evidence type="ECO:0000256" key="1">
    <source>
        <dbReference type="ARBA" id="ARBA00008959"/>
    </source>
</evidence>
<gene>
    <name evidence="5" type="ORF">UT08_C0017G0008</name>
</gene>
<feature type="domain" description="AAA+ ATPase" evidence="4">
    <location>
        <begin position="53"/>
        <end position="172"/>
    </location>
</feature>
<proteinExistence type="inferred from homology"/>
<reference evidence="5 6" key="1">
    <citation type="journal article" date="2015" name="Nature">
        <title>rRNA introns, odd ribosomes, and small enigmatic genomes across a large radiation of phyla.</title>
        <authorList>
            <person name="Brown C.T."/>
            <person name="Hug L.A."/>
            <person name="Thomas B.C."/>
            <person name="Sharon I."/>
            <person name="Castelle C.J."/>
            <person name="Singh A."/>
            <person name="Wilkins M.J."/>
            <person name="Williams K.H."/>
            <person name="Banfield J.F."/>
        </authorList>
    </citation>
    <scope>NUCLEOTIDE SEQUENCE [LARGE SCALE GENOMIC DNA]</scope>
</reference>
<evidence type="ECO:0000256" key="3">
    <source>
        <dbReference type="ARBA" id="ARBA00022840"/>
    </source>
</evidence>
<dbReference type="GO" id="GO:0017116">
    <property type="term" value="F:single-stranded DNA helicase activity"/>
    <property type="evidence" value="ECO:0007669"/>
    <property type="project" value="TreeGrafter"/>
</dbReference>
<dbReference type="GO" id="GO:0000731">
    <property type="term" value="P:DNA synthesis involved in DNA repair"/>
    <property type="evidence" value="ECO:0007669"/>
    <property type="project" value="TreeGrafter"/>
</dbReference>
<dbReference type="PANTHER" id="PTHR13779:SF7">
    <property type="entry name" value="ATPASE WRNIP1"/>
    <property type="match status" value="1"/>
</dbReference>
<dbReference type="SUPFAM" id="SSF52540">
    <property type="entry name" value="P-loop containing nucleoside triphosphate hydrolases"/>
    <property type="match status" value="1"/>
</dbReference>
<dbReference type="PANTHER" id="PTHR13779">
    <property type="entry name" value="WERNER HELICASE-INTERACTING PROTEIN 1 FAMILY MEMBER"/>
    <property type="match status" value="1"/>
</dbReference>
<name>A0A0G0NF31_9BACT</name>
<dbReference type="Gene3D" id="3.40.50.300">
    <property type="entry name" value="P-loop containing nucleotide triphosphate hydrolases"/>
    <property type="match status" value="1"/>
</dbReference>
<organism evidence="5 6">
    <name type="scientific">Candidatus Woesebacteria bacterium GW2011_GWB1_38_8</name>
    <dbReference type="NCBI Taxonomy" id="1618570"/>
    <lineage>
        <taxon>Bacteria</taxon>
        <taxon>Candidatus Woeseibacteriota</taxon>
    </lineage>
</organism>
<dbReference type="InterPro" id="IPR021886">
    <property type="entry name" value="MgsA_C"/>
</dbReference>
<dbReference type="Pfam" id="PF16193">
    <property type="entry name" value="AAA_assoc_2"/>
    <property type="match status" value="1"/>
</dbReference>
<dbReference type="Gene3D" id="1.10.8.60">
    <property type="match status" value="1"/>
</dbReference>
<dbReference type="GO" id="GO:0005524">
    <property type="term" value="F:ATP binding"/>
    <property type="evidence" value="ECO:0007669"/>
    <property type="project" value="UniProtKB-KW"/>
</dbReference>
<dbReference type="CDD" id="cd00009">
    <property type="entry name" value="AAA"/>
    <property type="match status" value="1"/>
</dbReference>
<dbReference type="GO" id="GO:0008047">
    <property type="term" value="F:enzyme activator activity"/>
    <property type="evidence" value="ECO:0007669"/>
    <property type="project" value="TreeGrafter"/>
</dbReference>
<dbReference type="Gene3D" id="1.20.272.10">
    <property type="match status" value="1"/>
</dbReference>
<dbReference type="InterPro" id="IPR003959">
    <property type="entry name" value="ATPase_AAA_core"/>
</dbReference>
<evidence type="ECO:0000313" key="5">
    <source>
        <dbReference type="EMBL" id="KKQ84519.1"/>
    </source>
</evidence>
<protein>
    <submittedName>
        <fullName evidence="5">AAA ATPase central domain protein</fullName>
    </submittedName>
</protein>
<sequence length="417" mass="46781">MENIPLPEKIRPKKLSEFVGQEHLVGKNGVISKLLINKSQPKAGRSLTETNHYFPSLIFWGPPGSGKTTLARIIATELKREFYEFSAVNTKTKEVEAVINSSAKINKGLFKSAPIVFIDEIHRFNKAQQDKLLPYVEKGVIILIGATTENPSFEVIGPLLSRCRVITLNQLSEKELEIILKRGLKDLKIKLDLKAKKFLLESANGDARILLNTLEVAKNLSTNYQLLTTDIEAALQRRYLSFDKQGEEFYNVISAFIKSMRASDVDAALYYLARMVEAGQDPLYIARRMVVFASEDVGMAQPTALVVANEVFRACETIGYPECQINLAHGTVYLASAKKDRGAYEAYFRAVEDVKRFGNLPTPLKIRNPVTKLMKELKYGEGYDLPANATHNALQAGKYTKESLLPEKLKGKKYFKP</sequence>
<comment type="caution">
    <text evidence="5">The sequence shown here is derived from an EMBL/GenBank/DDBJ whole genome shotgun (WGS) entry which is preliminary data.</text>
</comment>
<evidence type="ECO:0000313" key="6">
    <source>
        <dbReference type="Proteomes" id="UP000034081"/>
    </source>
</evidence>
<dbReference type="InterPro" id="IPR027417">
    <property type="entry name" value="P-loop_NTPase"/>
</dbReference>
<dbReference type="Proteomes" id="UP000034081">
    <property type="component" value="Unassembled WGS sequence"/>
</dbReference>
<dbReference type="GO" id="GO:0006261">
    <property type="term" value="P:DNA-templated DNA replication"/>
    <property type="evidence" value="ECO:0007669"/>
    <property type="project" value="TreeGrafter"/>
</dbReference>
<dbReference type="Gene3D" id="1.10.3710.10">
    <property type="entry name" value="DNA polymerase III clamp loader subunits, C-terminal domain"/>
    <property type="match status" value="1"/>
</dbReference>
<dbReference type="GO" id="GO:0016887">
    <property type="term" value="F:ATP hydrolysis activity"/>
    <property type="evidence" value="ECO:0007669"/>
    <property type="project" value="InterPro"/>
</dbReference>
<dbReference type="STRING" id="1618570.UT08_C0017G0008"/>
<dbReference type="PATRIC" id="fig|1618570.3.peg.1226"/>
<accession>A0A0G0NF31</accession>
<dbReference type="EMBL" id="LBVL01000017">
    <property type="protein sequence ID" value="KKQ84519.1"/>
    <property type="molecule type" value="Genomic_DNA"/>
</dbReference>
<dbReference type="InterPro" id="IPR008921">
    <property type="entry name" value="DNA_pol3_clamp-load_cplx_C"/>
</dbReference>
<keyword evidence="3" id="KW-0067">ATP-binding</keyword>
<dbReference type="GO" id="GO:0003677">
    <property type="term" value="F:DNA binding"/>
    <property type="evidence" value="ECO:0007669"/>
    <property type="project" value="InterPro"/>
</dbReference>
<dbReference type="InterPro" id="IPR003593">
    <property type="entry name" value="AAA+_ATPase"/>
</dbReference>
<keyword evidence="2" id="KW-0547">Nucleotide-binding</keyword>
<evidence type="ECO:0000256" key="2">
    <source>
        <dbReference type="ARBA" id="ARBA00022741"/>
    </source>
</evidence>
<dbReference type="SMART" id="SM00382">
    <property type="entry name" value="AAA"/>
    <property type="match status" value="1"/>
</dbReference>
<evidence type="ECO:0000259" key="4">
    <source>
        <dbReference type="SMART" id="SM00382"/>
    </source>
</evidence>
<dbReference type="FunFam" id="1.20.272.10:FF:000001">
    <property type="entry name" value="Putative AAA family ATPase"/>
    <property type="match status" value="1"/>
</dbReference>
<comment type="similarity">
    <text evidence="1">Belongs to the AAA ATPase family. RarA/MGS1/WRNIP1 subfamily.</text>
</comment>
<dbReference type="CDD" id="cd18139">
    <property type="entry name" value="HLD_clamp_RarA"/>
    <property type="match status" value="1"/>
</dbReference>
<dbReference type="InterPro" id="IPR032423">
    <property type="entry name" value="AAA_assoc_2"/>
</dbReference>
<dbReference type="AlphaFoldDB" id="A0A0G0NF31"/>
<dbReference type="InterPro" id="IPR051314">
    <property type="entry name" value="AAA_ATPase_RarA/MGS1/WRNIP1"/>
</dbReference>
<dbReference type="Pfam" id="PF00004">
    <property type="entry name" value="AAA"/>
    <property type="match status" value="1"/>
</dbReference>
<dbReference type="Pfam" id="PF12002">
    <property type="entry name" value="MgsA_C"/>
    <property type="match status" value="1"/>
</dbReference>
<dbReference type="SUPFAM" id="SSF48019">
    <property type="entry name" value="post-AAA+ oligomerization domain-like"/>
    <property type="match status" value="1"/>
</dbReference>